<dbReference type="STRING" id="398843.A3K89_05425"/>
<keyword evidence="2" id="KW-0677">Repeat</keyword>
<dbReference type="EMBL" id="FZOW01000013">
    <property type="protein sequence ID" value="SNT30409.1"/>
    <property type="molecule type" value="Genomic_DNA"/>
</dbReference>
<evidence type="ECO:0000313" key="4">
    <source>
        <dbReference type="Proteomes" id="UP000198327"/>
    </source>
</evidence>
<dbReference type="InterPro" id="IPR050179">
    <property type="entry name" value="Trans_hexapeptide_repeat"/>
</dbReference>
<dbReference type="OrthoDB" id="2643438at2"/>
<dbReference type="GO" id="GO:0016740">
    <property type="term" value="F:transferase activity"/>
    <property type="evidence" value="ECO:0007669"/>
    <property type="project" value="UniProtKB-KW"/>
</dbReference>
<dbReference type="PANTHER" id="PTHR43300:SF11">
    <property type="entry name" value="ACETYLTRANSFERASE RV3034C-RELATED"/>
    <property type="match status" value="1"/>
</dbReference>
<keyword evidence="4" id="KW-1185">Reference proteome</keyword>
<sequence>MIDHVLRVVDPNRHRRRVLRNLIASGRVEMGAHSYGIPEVRLYENDATRLRIGRYCSIAAEVNILLGGNHPTDRLTTFPIRHKLGLPGAGTDGYPCSKGDVVIGNDVWIGFGVTIVSGVHIGDGAIVAAGSTVVRSVAPYSIVAGSPAALVRKRFDDDVIARLQALRWWDWDDDLVAEGVADLAGEDPLEALARLEKRSAR</sequence>
<gene>
    <name evidence="3" type="ORF">SAMN05421642_11391</name>
</gene>
<dbReference type="Pfam" id="PF00132">
    <property type="entry name" value="Hexapep"/>
    <property type="match status" value="1"/>
</dbReference>
<evidence type="ECO:0000256" key="1">
    <source>
        <dbReference type="ARBA" id="ARBA00022679"/>
    </source>
</evidence>
<dbReference type="InterPro" id="IPR001451">
    <property type="entry name" value="Hexapep"/>
</dbReference>
<dbReference type="RefSeq" id="WP_089249760.1">
    <property type="nucleotide sequence ID" value="NZ_FZOW01000013.1"/>
</dbReference>
<proteinExistence type="predicted"/>
<dbReference type="InterPro" id="IPR011004">
    <property type="entry name" value="Trimer_LpxA-like_sf"/>
</dbReference>
<dbReference type="Gene3D" id="2.160.10.10">
    <property type="entry name" value="Hexapeptide repeat proteins"/>
    <property type="match status" value="1"/>
</dbReference>
<keyword evidence="1 3" id="KW-0808">Transferase</keyword>
<reference evidence="4" key="1">
    <citation type="submission" date="2017-06" db="EMBL/GenBank/DDBJ databases">
        <authorList>
            <person name="Varghese N."/>
            <person name="Submissions S."/>
        </authorList>
    </citation>
    <scope>NUCLEOTIDE SEQUENCE [LARGE SCALE GENOMIC DNA]</scope>
    <source>
        <strain evidence="4">JCM 23211</strain>
    </source>
</reference>
<dbReference type="AlphaFoldDB" id="A0A239LL64"/>
<evidence type="ECO:0000256" key="2">
    <source>
        <dbReference type="ARBA" id="ARBA00022737"/>
    </source>
</evidence>
<accession>A0A239LL64</accession>
<dbReference type="Proteomes" id="UP000198327">
    <property type="component" value="Unassembled WGS sequence"/>
</dbReference>
<dbReference type="SUPFAM" id="SSF51161">
    <property type="entry name" value="Trimeric LpxA-like enzymes"/>
    <property type="match status" value="1"/>
</dbReference>
<dbReference type="InterPro" id="IPR018357">
    <property type="entry name" value="Hexapep_transf_CS"/>
</dbReference>
<dbReference type="PANTHER" id="PTHR43300">
    <property type="entry name" value="ACETYLTRANSFERASE"/>
    <property type="match status" value="1"/>
</dbReference>
<dbReference type="CDD" id="cd03349">
    <property type="entry name" value="LbH_XAT"/>
    <property type="match status" value="1"/>
</dbReference>
<name>A0A239LL64_9NOCA</name>
<protein>
    <submittedName>
        <fullName evidence="3">Transferase hexapeptide (Six repeat-containing protein)</fullName>
    </submittedName>
</protein>
<organism evidence="3 4">
    <name type="scientific">Rhodococcoides kyotonense</name>
    <dbReference type="NCBI Taxonomy" id="398843"/>
    <lineage>
        <taxon>Bacteria</taxon>
        <taxon>Bacillati</taxon>
        <taxon>Actinomycetota</taxon>
        <taxon>Actinomycetes</taxon>
        <taxon>Mycobacteriales</taxon>
        <taxon>Nocardiaceae</taxon>
        <taxon>Rhodococcoides</taxon>
    </lineage>
</organism>
<dbReference type="PROSITE" id="PS00101">
    <property type="entry name" value="HEXAPEP_TRANSFERASES"/>
    <property type="match status" value="1"/>
</dbReference>
<evidence type="ECO:0000313" key="3">
    <source>
        <dbReference type="EMBL" id="SNT30409.1"/>
    </source>
</evidence>